<dbReference type="EMBL" id="ML119062">
    <property type="protein sequence ID" value="ROT34890.1"/>
    <property type="molecule type" value="Genomic_DNA"/>
</dbReference>
<keyword evidence="2" id="KW-1185">Reference proteome</keyword>
<evidence type="ECO:0000313" key="1">
    <source>
        <dbReference type="EMBL" id="ROT34890.1"/>
    </source>
</evidence>
<dbReference type="Proteomes" id="UP000272025">
    <property type="component" value="Unassembled WGS sequence"/>
</dbReference>
<dbReference type="AlphaFoldDB" id="A0A3N2PKE1"/>
<evidence type="ECO:0000313" key="2">
    <source>
        <dbReference type="Proteomes" id="UP000272025"/>
    </source>
</evidence>
<sequence length="192" mass="21612">MFYQARPRSNGMSRAAASLVVPCVHQTIIALHGHTPSVSVDLFSPPCVPAERLCLIRRRHYELRPHFFGYWDKTPRTRAVLGVTPAGGEENEQVWFCPLHRNGGLLKTQNSGLSLNVGQESLVHLTSVGGRFACQKLWLLIGLNAYLDIDQFGELPRATSRELNHLRATRVQHHDISRWRMDAGKYGTDTDT</sequence>
<protein>
    <submittedName>
        <fullName evidence="1">Uncharacterized protein</fullName>
    </submittedName>
</protein>
<dbReference type="RefSeq" id="XP_028462696.1">
    <property type="nucleotide sequence ID" value="XM_028614568.1"/>
</dbReference>
<gene>
    <name evidence="1" type="ORF">SODALDRAFT_363579</name>
</gene>
<proteinExistence type="predicted"/>
<dbReference type="GeneID" id="39583046"/>
<organism evidence="1 2">
    <name type="scientific">Sodiomyces alkalinus (strain CBS 110278 / VKM F-3762 / F11)</name>
    <name type="common">Alkaliphilic filamentous fungus</name>
    <dbReference type="NCBI Taxonomy" id="1314773"/>
    <lineage>
        <taxon>Eukaryota</taxon>
        <taxon>Fungi</taxon>
        <taxon>Dikarya</taxon>
        <taxon>Ascomycota</taxon>
        <taxon>Pezizomycotina</taxon>
        <taxon>Sordariomycetes</taxon>
        <taxon>Hypocreomycetidae</taxon>
        <taxon>Glomerellales</taxon>
        <taxon>Plectosphaerellaceae</taxon>
        <taxon>Sodiomyces</taxon>
    </lineage>
</organism>
<name>A0A3N2PKE1_SODAK</name>
<accession>A0A3N2PKE1</accession>
<reference evidence="1 2" key="1">
    <citation type="journal article" date="2018" name="Mol. Ecol.">
        <title>The obligate alkalophilic soda-lake fungus Sodiomyces alkalinus has shifted to a protein diet.</title>
        <authorList>
            <person name="Grum-Grzhimaylo A.A."/>
            <person name="Falkoski D.L."/>
            <person name="van den Heuvel J."/>
            <person name="Valero-Jimenez C.A."/>
            <person name="Min B."/>
            <person name="Choi I.G."/>
            <person name="Lipzen A."/>
            <person name="Daum C.G."/>
            <person name="Aanen D.K."/>
            <person name="Tsang A."/>
            <person name="Henrissat B."/>
            <person name="Bilanenko E.N."/>
            <person name="de Vries R.P."/>
            <person name="van Kan J.A.L."/>
            <person name="Grigoriev I.V."/>
            <person name="Debets A.J.M."/>
        </authorList>
    </citation>
    <scope>NUCLEOTIDE SEQUENCE [LARGE SCALE GENOMIC DNA]</scope>
    <source>
        <strain evidence="1 2">F11</strain>
    </source>
</reference>